<proteinExistence type="predicted"/>
<dbReference type="CDD" id="cd02869">
    <property type="entry name" value="PseudoU_synth_RluA_like"/>
    <property type="match status" value="1"/>
</dbReference>
<dbReference type="GO" id="GO:0009982">
    <property type="term" value="F:pseudouridine synthase activity"/>
    <property type="evidence" value="ECO:0007669"/>
    <property type="project" value="InterPro"/>
</dbReference>
<dbReference type="Gene3D" id="3.30.2350.10">
    <property type="entry name" value="Pseudouridine synthase"/>
    <property type="match status" value="1"/>
</dbReference>
<dbReference type="STRING" id="862908.BMS_2458"/>
<dbReference type="PROSITE" id="PS01129">
    <property type="entry name" value="PSI_RLU"/>
    <property type="match status" value="1"/>
</dbReference>
<dbReference type="Pfam" id="PF00849">
    <property type="entry name" value="PseudoU_synth_2"/>
    <property type="match status" value="1"/>
</dbReference>
<dbReference type="InterPro" id="IPR006224">
    <property type="entry name" value="PsdUridine_synth_RluA-like_CS"/>
</dbReference>
<dbReference type="PATRIC" id="fig|862908.3.peg.2344"/>
<dbReference type="eggNOG" id="COG0564">
    <property type="taxonomic scope" value="Bacteria"/>
</dbReference>
<dbReference type="GO" id="GO:0001522">
    <property type="term" value="P:pseudouridine synthesis"/>
    <property type="evidence" value="ECO:0007669"/>
    <property type="project" value="InterPro"/>
</dbReference>
<dbReference type="RefSeq" id="WP_014245029.1">
    <property type="nucleotide sequence ID" value="NC_016620.1"/>
</dbReference>
<dbReference type="HOGENOM" id="CLU_016902_8_5_7"/>
<gene>
    <name evidence="2" type="ordered locus">BMS_2458</name>
</gene>
<organism evidence="2 3">
    <name type="scientific">Halobacteriovorax marinus (strain ATCC BAA-682 / DSM 15412 / SJ)</name>
    <name type="common">Bacteriovorax marinus</name>
    <dbReference type="NCBI Taxonomy" id="862908"/>
    <lineage>
        <taxon>Bacteria</taxon>
        <taxon>Pseudomonadati</taxon>
        <taxon>Bdellovibrionota</taxon>
        <taxon>Bacteriovoracia</taxon>
        <taxon>Bacteriovoracales</taxon>
        <taxon>Halobacteriovoraceae</taxon>
        <taxon>Halobacteriovorax</taxon>
    </lineage>
</organism>
<reference evidence="3" key="1">
    <citation type="journal article" date="2013" name="ISME J.">
        <title>A small predatory core genome in the divergent marine Bacteriovorax marinus SJ and the terrestrial Bdellovibrio bacteriovorus.</title>
        <authorList>
            <person name="Crossman L.C."/>
            <person name="Chen H."/>
            <person name="Cerdeno-Tarraga A.M."/>
            <person name="Brooks K."/>
            <person name="Quail M.A."/>
            <person name="Pineiro S.A."/>
            <person name="Hobley L."/>
            <person name="Sockett R.E."/>
            <person name="Bentley S.D."/>
            <person name="Parkhill J."/>
            <person name="Williams H.N."/>
            <person name="Stine O.C."/>
        </authorList>
    </citation>
    <scope>NUCLEOTIDE SEQUENCE [LARGE SCALE GENOMIC DNA]</scope>
    <source>
        <strain evidence="3">ATCC BAA-682 / DSM 15412 / SJ</strain>
    </source>
</reference>
<dbReference type="OrthoDB" id="5289274at2"/>
<dbReference type="KEGG" id="bmx:BMS_2458"/>
<sequence>MEEVKKFIFKGKPKGKESITLLDFLDEVTSLSKSQIKKHAANGGIWIKKKGVGPLNRIRRVKTNLTSEDHIECHYDPNLPEVDMSLVQEIYKTKGWGVWYKPAGVLSQGTKFGDQASILRHVEKNVPNAYLIQRLDRETSGLMIIAYTDKVARIFTNAMKNRLIRKFYQAEVLGTLRQEQGEIAFDLDGKSAKTLYQVHEEFEQSTLLEIEIITGRFHQIRKHFEKIKHPVIGDPKYGRHNKNDDGLKLVAHKLELKDPITKKDHLFTLPEELRLF</sequence>
<feature type="domain" description="Pseudouridine synthase RsuA/RluA-like" evidence="1">
    <location>
        <begin position="98"/>
        <end position="225"/>
    </location>
</feature>
<evidence type="ECO:0000313" key="2">
    <source>
        <dbReference type="EMBL" id="CBW27252.1"/>
    </source>
</evidence>
<protein>
    <submittedName>
        <fullName evidence="2">Pseudouridine synthase</fullName>
    </submittedName>
</protein>
<dbReference type="AlphaFoldDB" id="E1X5D1"/>
<dbReference type="EMBL" id="FQ312005">
    <property type="protein sequence ID" value="CBW27252.1"/>
    <property type="molecule type" value="Genomic_DNA"/>
</dbReference>
<accession>E1X5D1</accession>
<dbReference type="GO" id="GO:0006396">
    <property type="term" value="P:RNA processing"/>
    <property type="evidence" value="ECO:0007669"/>
    <property type="project" value="UniProtKB-ARBA"/>
</dbReference>
<evidence type="ECO:0000313" key="3">
    <source>
        <dbReference type="Proteomes" id="UP000008963"/>
    </source>
</evidence>
<dbReference type="SUPFAM" id="SSF55120">
    <property type="entry name" value="Pseudouridine synthase"/>
    <property type="match status" value="1"/>
</dbReference>
<dbReference type="Proteomes" id="UP000008963">
    <property type="component" value="Chromosome"/>
</dbReference>
<dbReference type="PANTHER" id="PTHR21600">
    <property type="entry name" value="MITOCHONDRIAL RNA PSEUDOURIDINE SYNTHASE"/>
    <property type="match status" value="1"/>
</dbReference>
<dbReference type="GO" id="GO:0140098">
    <property type="term" value="F:catalytic activity, acting on RNA"/>
    <property type="evidence" value="ECO:0007669"/>
    <property type="project" value="UniProtKB-ARBA"/>
</dbReference>
<dbReference type="InterPro" id="IPR006145">
    <property type="entry name" value="PsdUridine_synth_RsuA/RluA"/>
</dbReference>
<keyword evidence="3" id="KW-1185">Reference proteome</keyword>
<dbReference type="GO" id="GO:0003723">
    <property type="term" value="F:RNA binding"/>
    <property type="evidence" value="ECO:0007669"/>
    <property type="project" value="InterPro"/>
</dbReference>
<name>E1X5D1_HALMS</name>
<dbReference type="InterPro" id="IPR050188">
    <property type="entry name" value="RluA_PseudoU_synthase"/>
</dbReference>
<dbReference type="InterPro" id="IPR020103">
    <property type="entry name" value="PsdUridine_synth_cat_dom_sf"/>
</dbReference>
<evidence type="ECO:0000259" key="1">
    <source>
        <dbReference type="Pfam" id="PF00849"/>
    </source>
</evidence>